<evidence type="ECO:0000313" key="1">
    <source>
        <dbReference type="EMBL" id="KIK04213.1"/>
    </source>
</evidence>
<proteinExistence type="predicted"/>
<dbReference type="Proteomes" id="UP000054477">
    <property type="component" value="Unassembled WGS sequence"/>
</dbReference>
<accession>A0A0C9Y845</accession>
<name>A0A0C9Y845_9AGAR</name>
<gene>
    <name evidence="1" type="ORF">K443DRAFT_433077</name>
</gene>
<evidence type="ECO:0000313" key="2">
    <source>
        <dbReference type="Proteomes" id="UP000054477"/>
    </source>
</evidence>
<reference evidence="2" key="2">
    <citation type="submission" date="2015-01" db="EMBL/GenBank/DDBJ databases">
        <title>Evolutionary Origins and Diversification of the Mycorrhizal Mutualists.</title>
        <authorList>
            <consortium name="DOE Joint Genome Institute"/>
            <consortium name="Mycorrhizal Genomics Consortium"/>
            <person name="Kohler A."/>
            <person name="Kuo A."/>
            <person name="Nagy L.G."/>
            <person name="Floudas D."/>
            <person name="Copeland A."/>
            <person name="Barry K.W."/>
            <person name="Cichocki N."/>
            <person name="Veneault-Fourrey C."/>
            <person name="LaButti K."/>
            <person name="Lindquist E.A."/>
            <person name="Lipzen A."/>
            <person name="Lundell T."/>
            <person name="Morin E."/>
            <person name="Murat C."/>
            <person name="Riley R."/>
            <person name="Ohm R."/>
            <person name="Sun H."/>
            <person name="Tunlid A."/>
            <person name="Henrissat B."/>
            <person name="Grigoriev I.V."/>
            <person name="Hibbett D.S."/>
            <person name="Martin F."/>
        </authorList>
    </citation>
    <scope>NUCLEOTIDE SEQUENCE [LARGE SCALE GENOMIC DNA]</scope>
    <source>
        <strain evidence="2">LaAM-08-1</strain>
    </source>
</reference>
<reference evidence="1 2" key="1">
    <citation type="submission" date="2014-04" db="EMBL/GenBank/DDBJ databases">
        <authorList>
            <consortium name="DOE Joint Genome Institute"/>
            <person name="Kuo A."/>
            <person name="Kohler A."/>
            <person name="Nagy L.G."/>
            <person name="Floudas D."/>
            <person name="Copeland A."/>
            <person name="Barry K.W."/>
            <person name="Cichocki N."/>
            <person name="Veneault-Fourrey C."/>
            <person name="LaButti K."/>
            <person name="Lindquist E.A."/>
            <person name="Lipzen A."/>
            <person name="Lundell T."/>
            <person name="Morin E."/>
            <person name="Murat C."/>
            <person name="Sun H."/>
            <person name="Tunlid A."/>
            <person name="Henrissat B."/>
            <person name="Grigoriev I.V."/>
            <person name="Hibbett D.S."/>
            <person name="Martin F."/>
            <person name="Nordberg H.P."/>
            <person name="Cantor M.N."/>
            <person name="Hua S.X."/>
        </authorList>
    </citation>
    <scope>NUCLEOTIDE SEQUENCE [LARGE SCALE GENOMIC DNA]</scope>
    <source>
        <strain evidence="1 2">LaAM-08-1</strain>
    </source>
</reference>
<dbReference type="HOGENOM" id="CLU_2590137_0_0_1"/>
<dbReference type="AlphaFoldDB" id="A0A0C9Y845"/>
<organism evidence="1 2">
    <name type="scientific">Laccaria amethystina LaAM-08-1</name>
    <dbReference type="NCBI Taxonomy" id="1095629"/>
    <lineage>
        <taxon>Eukaryota</taxon>
        <taxon>Fungi</taxon>
        <taxon>Dikarya</taxon>
        <taxon>Basidiomycota</taxon>
        <taxon>Agaricomycotina</taxon>
        <taxon>Agaricomycetes</taxon>
        <taxon>Agaricomycetidae</taxon>
        <taxon>Agaricales</taxon>
        <taxon>Agaricineae</taxon>
        <taxon>Hydnangiaceae</taxon>
        <taxon>Laccaria</taxon>
    </lineage>
</organism>
<protein>
    <submittedName>
        <fullName evidence="1">Uncharacterized protein</fullName>
    </submittedName>
</protein>
<keyword evidence="2" id="KW-1185">Reference proteome</keyword>
<dbReference type="EMBL" id="KN838572">
    <property type="protein sequence ID" value="KIK04213.1"/>
    <property type="molecule type" value="Genomic_DNA"/>
</dbReference>
<sequence>MFPRIFATETKLIIPEHAASAVKTLSFLFYEPSGNNEYTAGSRLTASILGAHTRTKTGCAFPGVVDRGVVKAESEGMGSY</sequence>